<evidence type="ECO:0000313" key="2">
    <source>
        <dbReference type="Proteomes" id="UP000284403"/>
    </source>
</evidence>
<dbReference type="AlphaFoldDB" id="A0A422PWW0"/>
<dbReference type="GeneID" id="40316763"/>
<protein>
    <submittedName>
        <fullName evidence="1">Uncharacterized protein</fullName>
    </submittedName>
</protein>
<dbReference type="Proteomes" id="UP000284403">
    <property type="component" value="Unassembled WGS sequence"/>
</dbReference>
<proteinExistence type="predicted"/>
<dbReference type="EMBL" id="MKKU01000141">
    <property type="protein sequence ID" value="RNF22220.1"/>
    <property type="molecule type" value="Genomic_DNA"/>
</dbReference>
<dbReference type="Gene3D" id="1.10.150.670">
    <property type="entry name" value="Crossover junction endonuclease EME1, DNA-binding domain"/>
    <property type="match status" value="1"/>
</dbReference>
<accession>A0A422PWW0</accession>
<evidence type="ECO:0000313" key="1">
    <source>
        <dbReference type="EMBL" id="RNF22220.1"/>
    </source>
</evidence>
<keyword evidence="2" id="KW-1185">Reference proteome</keyword>
<reference evidence="1 2" key="1">
    <citation type="journal article" date="2018" name="BMC Genomics">
        <title>Genomic comparison of Trypanosoma conorhini and Trypanosoma rangeli to Trypanosoma cruzi strains of high and low virulence.</title>
        <authorList>
            <person name="Bradwell K.R."/>
            <person name="Koparde V.N."/>
            <person name="Matveyev A.V."/>
            <person name="Serrano M.G."/>
            <person name="Alves J.M."/>
            <person name="Parikh H."/>
            <person name="Huang B."/>
            <person name="Lee V."/>
            <person name="Espinosa-Alvarez O."/>
            <person name="Ortiz P.A."/>
            <person name="Costa-Martins A.G."/>
            <person name="Teixeira M.M."/>
            <person name="Buck G.A."/>
        </authorList>
    </citation>
    <scope>NUCLEOTIDE SEQUENCE [LARGE SCALE GENOMIC DNA]</scope>
    <source>
        <strain evidence="1 2">025E</strain>
    </source>
</reference>
<dbReference type="OrthoDB" id="273115at2759"/>
<dbReference type="InterPro" id="IPR042530">
    <property type="entry name" value="EME1/EME2_C"/>
</dbReference>
<comment type="caution">
    <text evidence="1">The sequence shown here is derived from an EMBL/GenBank/DDBJ whole genome shotgun (WGS) entry which is preliminary data.</text>
</comment>
<sequence>MGFELVVDTACEGLCEAVARTLSAAHLGSRCLQVRETQNAVSSSVLVTNDTRTCLLLLFITFNDFMLMLRHNCVHNYVKAVYDASKCPVYVIMLGQLTGPRQPRFWEEVTRLCADDSLLSILVGFDFAPSLEQAADIVAAHGLKASKQQSELEPLARAEARRKCDPTDFHALYLDMLLEISSVSERRAAAIAGAFPSISHLLEVIDSGLHHRLQVEEYYETRNTSVLDPYISEVLSTDYSTAEAQEMMNALVDKSKKIFS</sequence>
<gene>
    <name evidence="1" type="ORF">Tco025E_03152</name>
</gene>
<organism evidence="1 2">
    <name type="scientific">Trypanosoma conorhini</name>
    <dbReference type="NCBI Taxonomy" id="83891"/>
    <lineage>
        <taxon>Eukaryota</taxon>
        <taxon>Discoba</taxon>
        <taxon>Euglenozoa</taxon>
        <taxon>Kinetoplastea</taxon>
        <taxon>Metakinetoplastina</taxon>
        <taxon>Trypanosomatida</taxon>
        <taxon>Trypanosomatidae</taxon>
        <taxon>Trypanosoma</taxon>
    </lineage>
</organism>
<dbReference type="RefSeq" id="XP_029229768.1">
    <property type="nucleotide sequence ID" value="XM_029370074.1"/>
</dbReference>
<name>A0A422PWW0_9TRYP</name>